<organism evidence="2 3">
    <name type="scientific">Marasmius oreades</name>
    <name type="common">fairy-ring Marasmius</name>
    <dbReference type="NCBI Taxonomy" id="181124"/>
    <lineage>
        <taxon>Eukaryota</taxon>
        <taxon>Fungi</taxon>
        <taxon>Dikarya</taxon>
        <taxon>Basidiomycota</taxon>
        <taxon>Agaricomycotina</taxon>
        <taxon>Agaricomycetes</taxon>
        <taxon>Agaricomycetidae</taxon>
        <taxon>Agaricales</taxon>
        <taxon>Marasmiineae</taxon>
        <taxon>Marasmiaceae</taxon>
        <taxon>Marasmius</taxon>
    </lineage>
</organism>
<dbReference type="AlphaFoldDB" id="A0A9P7RTR9"/>
<keyword evidence="3" id="KW-1185">Reference proteome</keyword>
<dbReference type="Proteomes" id="UP001049176">
    <property type="component" value="Chromosome 7"/>
</dbReference>
<dbReference type="EMBL" id="CM032187">
    <property type="protein sequence ID" value="KAG7089273.1"/>
    <property type="molecule type" value="Genomic_DNA"/>
</dbReference>
<feature type="region of interest" description="Disordered" evidence="1">
    <location>
        <begin position="106"/>
        <end position="129"/>
    </location>
</feature>
<evidence type="ECO:0000256" key="1">
    <source>
        <dbReference type="SAM" id="MobiDB-lite"/>
    </source>
</evidence>
<dbReference type="GeneID" id="66080047"/>
<gene>
    <name evidence="2" type="ORF">E1B28_010972</name>
</gene>
<evidence type="ECO:0000313" key="2">
    <source>
        <dbReference type="EMBL" id="KAG7089273.1"/>
    </source>
</evidence>
<name>A0A9P7RTR9_9AGAR</name>
<evidence type="ECO:0000313" key="3">
    <source>
        <dbReference type="Proteomes" id="UP001049176"/>
    </source>
</evidence>
<feature type="compositionally biased region" description="Gly residues" evidence="1">
    <location>
        <begin position="108"/>
        <end position="129"/>
    </location>
</feature>
<sequence>MSIIQERSKTSCSRLVVDHSDLQLFVLNTHALHNHLTISKLLLPSLTSVLSRPPLPSEEQITLCTKAAKYIWDQYAIKCGTIDSSFVPLESEPLPFEGSDGIRAGQSRGQGWGQGQGRGWGSGSHGGGQVQLHDSGAIQTDIQWDIANLNMLKHNCLQELCKIFALNWSGNKALLIARLSGIPHTAVMEKAGAHSIETEEGSVSMEYPTDTNVAMTTLAREGMDLTESTHSVQDFQ</sequence>
<protein>
    <recommendedName>
        <fullName evidence="4">SAP domain-containing protein</fullName>
    </recommendedName>
</protein>
<proteinExistence type="predicted"/>
<comment type="caution">
    <text evidence="2">The sequence shown here is derived from an EMBL/GenBank/DDBJ whole genome shotgun (WGS) entry which is preliminary data.</text>
</comment>
<evidence type="ECO:0008006" key="4">
    <source>
        <dbReference type="Google" id="ProtNLM"/>
    </source>
</evidence>
<dbReference type="KEGG" id="more:E1B28_010972"/>
<reference evidence="2" key="1">
    <citation type="journal article" date="2021" name="Genome Biol. Evol.">
        <title>The assembled and annotated genome of the fairy-ring fungus Marasmius oreades.</title>
        <authorList>
            <person name="Hiltunen M."/>
            <person name="Ament-Velasquez S.L."/>
            <person name="Johannesson H."/>
        </authorList>
    </citation>
    <scope>NUCLEOTIDE SEQUENCE</scope>
    <source>
        <strain evidence="2">03SP1</strain>
    </source>
</reference>
<accession>A0A9P7RTR9</accession>
<dbReference type="RefSeq" id="XP_043005743.1">
    <property type="nucleotide sequence ID" value="XM_043155959.1"/>
</dbReference>
<dbReference type="OrthoDB" id="3264327at2759"/>